<accession>A0A7J7NAC0</accession>
<dbReference type="EMBL" id="JACGCM010000938">
    <property type="protein sequence ID" value="KAF6164219.1"/>
    <property type="molecule type" value="Genomic_DNA"/>
</dbReference>
<comment type="caution">
    <text evidence="2">The sequence shown here is derived from an EMBL/GenBank/DDBJ whole genome shotgun (WGS) entry which is preliminary data.</text>
</comment>
<organism evidence="2 3">
    <name type="scientific">Kingdonia uniflora</name>
    <dbReference type="NCBI Taxonomy" id="39325"/>
    <lineage>
        <taxon>Eukaryota</taxon>
        <taxon>Viridiplantae</taxon>
        <taxon>Streptophyta</taxon>
        <taxon>Embryophyta</taxon>
        <taxon>Tracheophyta</taxon>
        <taxon>Spermatophyta</taxon>
        <taxon>Magnoliopsida</taxon>
        <taxon>Ranunculales</taxon>
        <taxon>Circaeasteraceae</taxon>
        <taxon>Kingdonia</taxon>
    </lineage>
</organism>
<keyword evidence="1" id="KW-0472">Membrane</keyword>
<feature type="transmembrane region" description="Helical" evidence="1">
    <location>
        <begin position="6"/>
        <end position="24"/>
    </location>
</feature>
<evidence type="ECO:0000256" key="1">
    <source>
        <dbReference type="SAM" id="Phobius"/>
    </source>
</evidence>
<reference evidence="2 3" key="1">
    <citation type="journal article" date="2020" name="IScience">
        <title>Genome Sequencing of the Endangered Kingdonia uniflora (Circaeasteraceae, Ranunculales) Reveals Potential Mechanisms of Evolutionary Specialization.</title>
        <authorList>
            <person name="Sun Y."/>
            <person name="Deng T."/>
            <person name="Zhang A."/>
            <person name="Moore M.J."/>
            <person name="Landis J.B."/>
            <person name="Lin N."/>
            <person name="Zhang H."/>
            <person name="Zhang X."/>
            <person name="Huang J."/>
            <person name="Zhang X."/>
            <person name="Sun H."/>
            <person name="Wang H."/>
        </authorList>
    </citation>
    <scope>NUCLEOTIDE SEQUENCE [LARGE SCALE GENOMIC DNA]</scope>
    <source>
        <strain evidence="2">TB1705</strain>
        <tissue evidence="2">Leaf</tissue>
    </source>
</reference>
<evidence type="ECO:0000313" key="2">
    <source>
        <dbReference type="EMBL" id="KAF6164219.1"/>
    </source>
</evidence>
<proteinExistence type="predicted"/>
<keyword evidence="1" id="KW-1133">Transmembrane helix</keyword>
<keyword evidence="1" id="KW-0812">Transmembrane</keyword>
<dbReference type="Proteomes" id="UP000541444">
    <property type="component" value="Unassembled WGS sequence"/>
</dbReference>
<keyword evidence="3" id="KW-1185">Reference proteome</keyword>
<evidence type="ECO:0000313" key="3">
    <source>
        <dbReference type="Proteomes" id="UP000541444"/>
    </source>
</evidence>
<protein>
    <submittedName>
        <fullName evidence="2">Uncharacterized protein</fullName>
    </submittedName>
</protein>
<feature type="non-terminal residue" evidence="2">
    <location>
        <position position="1"/>
    </location>
</feature>
<gene>
    <name evidence="2" type="ORF">GIB67_010189</name>
</gene>
<dbReference type="AlphaFoldDB" id="A0A7J7NAC0"/>
<name>A0A7J7NAC0_9MAGN</name>
<sequence length="75" mass="8834">MPSGGRVWMVWTYGCIVFILIPFLQKVRLHFLKLFGARLSGCCGLVYSVKGRKYKGNQYHDNMERSYETSHHVHW</sequence>